<dbReference type="Pfam" id="PF20582">
    <property type="entry name" value="UPF0758_N"/>
    <property type="match status" value="1"/>
</dbReference>
<evidence type="ECO:0000256" key="3">
    <source>
        <dbReference type="ARBA" id="ARBA00022723"/>
    </source>
</evidence>
<dbReference type="GO" id="GO:0046872">
    <property type="term" value="F:metal ion binding"/>
    <property type="evidence" value="ECO:0007669"/>
    <property type="project" value="UniProtKB-KW"/>
</dbReference>
<organism evidence="9 10">
    <name type="scientific">Salsuginibacillus halophilus</name>
    <dbReference type="NCBI Taxonomy" id="517424"/>
    <lineage>
        <taxon>Bacteria</taxon>
        <taxon>Bacillati</taxon>
        <taxon>Bacillota</taxon>
        <taxon>Bacilli</taxon>
        <taxon>Bacillales</taxon>
        <taxon>Bacillaceae</taxon>
        <taxon>Salsuginibacillus</taxon>
    </lineage>
</organism>
<dbReference type="InterPro" id="IPR046778">
    <property type="entry name" value="UPF0758_N"/>
</dbReference>
<evidence type="ECO:0000256" key="7">
    <source>
        <dbReference type="RuleBase" id="RU003797"/>
    </source>
</evidence>
<dbReference type="InterPro" id="IPR037518">
    <property type="entry name" value="MPN"/>
</dbReference>
<evidence type="ECO:0000256" key="2">
    <source>
        <dbReference type="ARBA" id="ARBA00022670"/>
    </source>
</evidence>
<dbReference type="PANTHER" id="PTHR30471">
    <property type="entry name" value="DNA REPAIR PROTEIN RADC"/>
    <property type="match status" value="1"/>
</dbReference>
<dbReference type="SUPFAM" id="SSF47781">
    <property type="entry name" value="RuvA domain 2-like"/>
    <property type="match status" value="1"/>
</dbReference>
<dbReference type="NCBIfam" id="TIGR00608">
    <property type="entry name" value="radc"/>
    <property type="match status" value="1"/>
</dbReference>
<dbReference type="InterPro" id="IPR020891">
    <property type="entry name" value="UPF0758_CS"/>
</dbReference>
<accession>A0A2P8HCX4</accession>
<evidence type="ECO:0000259" key="8">
    <source>
        <dbReference type="PROSITE" id="PS50249"/>
    </source>
</evidence>
<dbReference type="Gene3D" id="1.10.150.20">
    <property type="entry name" value="5' to 3' exonuclease, C-terminal subdomain"/>
    <property type="match status" value="1"/>
</dbReference>
<keyword evidence="10" id="KW-1185">Reference proteome</keyword>
<dbReference type="PROSITE" id="PS01302">
    <property type="entry name" value="UPF0758"/>
    <property type="match status" value="1"/>
</dbReference>
<sequence length="230" mass="25521">MNSSEPFLIRDVPASERPRERMLNVGASKLTNAELVALLLRTGSKSESVLQLAQRVLQKFNGLELIGDATIEELQTISGIGRAKAVELQAAIELGRRIQNFQSPAPYFIRTPDDAASLVMEDMRSLRQEHFVTLCLNTKNQVIHRETLFVGGLNTSIVHPREVFKEALRRSAASIICLHNHPSGDPGPSREDIEVTNRLVSCGHLLGIEVLDHLIIGNRTFTSLKEEGHM</sequence>
<keyword evidence="2" id="KW-0645">Protease</keyword>
<feature type="domain" description="MPN" evidence="8">
    <location>
        <begin position="108"/>
        <end position="230"/>
    </location>
</feature>
<dbReference type="EMBL" id="PYAV01000009">
    <property type="protein sequence ID" value="PSL43971.1"/>
    <property type="molecule type" value="Genomic_DNA"/>
</dbReference>
<evidence type="ECO:0000256" key="1">
    <source>
        <dbReference type="ARBA" id="ARBA00010243"/>
    </source>
</evidence>
<dbReference type="PANTHER" id="PTHR30471:SF3">
    <property type="entry name" value="UPF0758 PROTEIN YEES-RELATED"/>
    <property type="match status" value="1"/>
</dbReference>
<reference evidence="9 10" key="1">
    <citation type="submission" date="2018-03" db="EMBL/GenBank/DDBJ databases">
        <title>Genomic Encyclopedia of Type Strains, Phase III (KMG-III): the genomes of soil and plant-associated and newly described type strains.</title>
        <authorList>
            <person name="Whitman W."/>
        </authorList>
    </citation>
    <scope>NUCLEOTIDE SEQUENCE [LARGE SCALE GENOMIC DNA]</scope>
    <source>
        <strain evidence="9 10">CGMCC 1.07653</strain>
    </source>
</reference>
<evidence type="ECO:0000256" key="6">
    <source>
        <dbReference type="ARBA" id="ARBA00023049"/>
    </source>
</evidence>
<evidence type="ECO:0000313" key="9">
    <source>
        <dbReference type="EMBL" id="PSL43971.1"/>
    </source>
</evidence>
<comment type="caution">
    <text evidence="9">The sequence shown here is derived from an EMBL/GenBank/DDBJ whole genome shotgun (WGS) entry which is preliminary data.</text>
</comment>
<dbReference type="PROSITE" id="PS50249">
    <property type="entry name" value="MPN"/>
    <property type="match status" value="1"/>
</dbReference>
<dbReference type="InterPro" id="IPR025657">
    <property type="entry name" value="RadC_JAB"/>
</dbReference>
<evidence type="ECO:0000313" key="10">
    <source>
        <dbReference type="Proteomes" id="UP000242310"/>
    </source>
</evidence>
<dbReference type="Gene3D" id="3.40.140.10">
    <property type="entry name" value="Cytidine Deaminase, domain 2"/>
    <property type="match status" value="1"/>
</dbReference>
<dbReference type="Proteomes" id="UP000242310">
    <property type="component" value="Unassembled WGS sequence"/>
</dbReference>
<keyword evidence="4" id="KW-0378">Hydrolase</keyword>
<proteinExistence type="inferred from homology"/>
<comment type="similarity">
    <text evidence="1 7">Belongs to the UPF0758 family.</text>
</comment>
<protein>
    <submittedName>
        <fullName evidence="9">DNA replication and repair protein RadC</fullName>
    </submittedName>
</protein>
<dbReference type="InterPro" id="IPR010994">
    <property type="entry name" value="RuvA_2-like"/>
</dbReference>
<gene>
    <name evidence="9" type="ORF">B0H94_10926</name>
</gene>
<name>A0A2P8HCX4_9BACI</name>
<keyword evidence="5" id="KW-0862">Zinc</keyword>
<keyword evidence="3" id="KW-0479">Metal-binding</keyword>
<evidence type="ECO:0000256" key="4">
    <source>
        <dbReference type="ARBA" id="ARBA00022801"/>
    </source>
</evidence>
<dbReference type="RefSeq" id="WP_282432542.1">
    <property type="nucleotide sequence ID" value="NZ_PYAV01000009.1"/>
</dbReference>
<dbReference type="Pfam" id="PF04002">
    <property type="entry name" value="RadC"/>
    <property type="match status" value="1"/>
</dbReference>
<keyword evidence="6" id="KW-0482">Metalloprotease</keyword>
<dbReference type="NCBIfam" id="NF000642">
    <property type="entry name" value="PRK00024.1"/>
    <property type="match status" value="1"/>
</dbReference>
<dbReference type="GO" id="GO:0008237">
    <property type="term" value="F:metallopeptidase activity"/>
    <property type="evidence" value="ECO:0007669"/>
    <property type="project" value="UniProtKB-KW"/>
</dbReference>
<dbReference type="InterPro" id="IPR001405">
    <property type="entry name" value="UPF0758"/>
</dbReference>
<dbReference type="CDD" id="cd08071">
    <property type="entry name" value="MPN_DUF2466"/>
    <property type="match status" value="1"/>
</dbReference>
<evidence type="ECO:0000256" key="5">
    <source>
        <dbReference type="ARBA" id="ARBA00022833"/>
    </source>
</evidence>
<dbReference type="GO" id="GO:0006508">
    <property type="term" value="P:proteolysis"/>
    <property type="evidence" value="ECO:0007669"/>
    <property type="project" value="UniProtKB-KW"/>
</dbReference>
<dbReference type="AlphaFoldDB" id="A0A2P8HCX4"/>